<gene>
    <name evidence="1" type="ORF">MPL3356_70081</name>
</gene>
<reference evidence="2" key="1">
    <citation type="submission" date="2014-08" db="EMBL/GenBank/DDBJ databases">
        <authorList>
            <person name="Moulin L."/>
        </authorList>
    </citation>
    <scope>NUCLEOTIDE SEQUENCE [LARGE SCALE GENOMIC DNA]</scope>
</reference>
<proteinExistence type="predicted"/>
<dbReference type="AlphaFoldDB" id="A0A090EBY8"/>
<protein>
    <submittedName>
        <fullName evidence="1">Uncharacterized protein</fullName>
    </submittedName>
</protein>
<name>A0A090EBY8_MESPL</name>
<evidence type="ECO:0000313" key="1">
    <source>
        <dbReference type="EMBL" id="CDX27587.1"/>
    </source>
</evidence>
<sequence length="38" mass="4276">MMPKSVKRFSDDIILLDLALMIDAGRAAWYDSFPIGFA</sequence>
<keyword evidence="2" id="KW-1185">Reference proteome</keyword>
<dbReference type="Proteomes" id="UP000045285">
    <property type="component" value="Unassembled WGS sequence"/>
</dbReference>
<organism evidence="1 2">
    <name type="scientific">Mesorhizobium plurifarium</name>
    <dbReference type="NCBI Taxonomy" id="69974"/>
    <lineage>
        <taxon>Bacteria</taxon>
        <taxon>Pseudomonadati</taxon>
        <taxon>Pseudomonadota</taxon>
        <taxon>Alphaproteobacteria</taxon>
        <taxon>Hyphomicrobiales</taxon>
        <taxon>Phyllobacteriaceae</taxon>
        <taxon>Mesorhizobium</taxon>
    </lineage>
</organism>
<accession>A0A090EBY8</accession>
<dbReference type="EMBL" id="CCMZ01000067">
    <property type="protein sequence ID" value="CDX27587.1"/>
    <property type="molecule type" value="Genomic_DNA"/>
</dbReference>
<evidence type="ECO:0000313" key="2">
    <source>
        <dbReference type="Proteomes" id="UP000045285"/>
    </source>
</evidence>